<accession>A0A060JDQ8</accession>
<proteinExistence type="predicted"/>
<dbReference type="NCBIfam" id="TIGR01550">
    <property type="entry name" value="DOC_P1"/>
    <property type="match status" value="1"/>
</dbReference>
<dbReference type="EMBL" id="CP007490">
    <property type="protein sequence ID" value="AIC46900.1"/>
    <property type="molecule type" value="Genomic_DNA"/>
</dbReference>
<dbReference type="InterPro" id="IPR006440">
    <property type="entry name" value="Doc"/>
</dbReference>
<dbReference type="OrthoDB" id="9802752at2"/>
<dbReference type="Pfam" id="PF02661">
    <property type="entry name" value="Fic"/>
    <property type="match status" value="1"/>
</dbReference>
<gene>
    <name evidence="2" type="ORF">Rhola_00000690</name>
</gene>
<evidence type="ECO:0000259" key="1">
    <source>
        <dbReference type="PROSITE" id="PS51459"/>
    </source>
</evidence>
<dbReference type="InterPro" id="IPR053737">
    <property type="entry name" value="Type_II_TA_Toxin"/>
</dbReference>
<dbReference type="RefSeq" id="WP_038501565.1">
    <property type="nucleotide sequence ID" value="NZ_CP007490.1"/>
</dbReference>
<dbReference type="Gene3D" id="1.20.120.1870">
    <property type="entry name" value="Fic/DOC protein, Fido domain"/>
    <property type="match status" value="1"/>
</dbReference>
<name>A0A060JDQ8_9MICO</name>
<dbReference type="eggNOG" id="COG3654">
    <property type="taxonomic scope" value="Bacteria"/>
</dbReference>
<dbReference type="STRING" id="529884.Rhola_00000690"/>
<dbReference type="SUPFAM" id="SSF140931">
    <property type="entry name" value="Fic-like"/>
    <property type="match status" value="1"/>
</dbReference>
<dbReference type="InterPro" id="IPR036597">
    <property type="entry name" value="Fido-like_dom_sf"/>
</dbReference>
<reference evidence="2 3" key="1">
    <citation type="journal article" date="2014" name="Int. J. Syst. Evol. Microbiol.">
        <title>Rhodoluna lacicola gen. nov., sp. nov., a planktonic freshwater bacterium with stream-lined genome.</title>
        <authorList>
            <person name="Hahn M."/>
            <person name="Schmidt J."/>
            <person name="Taipale S.J."/>
            <person name="Doolittle W.F."/>
            <person name="Koll U."/>
        </authorList>
    </citation>
    <scope>NUCLEOTIDE SEQUENCE [LARGE SCALE GENOMIC DNA]</scope>
    <source>
        <strain evidence="2 3">MWH-Ta8</strain>
    </source>
</reference>
<feature type="domain" description="Fido" evidence="1">
    <location>
        <begin position="1"/>
        <end position="116"/>
    </location>
</feature>
<sequence>MDFLTLEDALFQIALLGFYVKDPGLLDSALSRPKTSVFGEFAYPSVETMAAAMHQSLVKNHPLVDGNKRTSWMLLNTFLELNGYELVMTDDEGMDFTLGVAESRYDLEASAKIIKAHLIPAGE</sequence>
<dbReference type="PANTHER" id="PTHR39426:SF1">
    <property type="entry name" value="HOMOLOGY TO DEATH-ON-CURING PROTEIN OF PHAGE P1"/>
    <property type="match status" value="1"/>
</dbReference>
<keyword evidence="3" id="KW-1185">Reference proteome</keyword>
<dbReference type="HOGENOM" id="CLU_115697_5_1_11"/>
<evidence type="ECO:0000313" key="3">
    <source>
        <dbReference type="Proteomes" id="UP000067708"/>
    </source>
</evidence>
<dbReference type="InterPro" id="IPR003812">
    <property type="entry name" value="Fido"/>
</dbReference>
<protein>
    <submittedName>
        <fullName evidence="2">Death-on-curing family protein</fullName>
    </submittedName>
</protein>
<dbReference type="AlphaFoldDB" id="A0A060JDQ8"/>
<dbReference type="KEGG" id="rla:Rhola_00000690"/>
<dbReference type="GO" id="GO:0016301">
    <property type="term" value="F:kinase activity"/>
    <property type="evidence" value="ECO:0007669"/>
    <property type="project" value="InterPro"/>
</dbReference>
<dbReference type="PROSITE" id="PS51459">
    <property type="entry name" value="FIDO"/>
    <property type="match status" value="1"/>
</dbReference>
<organism evidence="2 3">
    <name type="scientific">Rhodoluna lacicola</name>
    <dbReference type="NCBI Taxonomy" id="529884"/>
    <lineage>
        <taxon>Bacteria</taxon>
        <taxon>Bacillati</taxon>
        <taxon>Actinomycetota</taxon>
        <taxon>Actinomycetes</taxon>
        <taxon>Micrococcales</taxon>
        <taxon>Microbacteriaceae</taxon>
        <taxon>Luna cluster</taxon>
        <taxon>Luna-1 subcluster</taxon>
        <taxon>Rhodoluna</taxon>
    </lineage>
</organism>
<evidence type="ECO:0000313" key="2">
    <source>
        <dbReference type="EMBL" id="AIC46900.1"/>
    </source>
</evidence>
<dbReference type="PANTHER" id="PTHR39426">
    <property type="entry name" value="HOMOLOGY TO DEATH-ON-CURING PROTEIN OF PHAGE P1"/>
    <property type="match status" value="1"/>
</dbReference>
<dbReference type="Proteomes" id="UP000067708">
    <property type="component" value="Chromosome"/>
</dbReference>